<protein>
    <submittedName>
        <fullName evidence="1">Uncharacterized protein</fullName>
    </submittedName>
</protein>
<dbReference type="EMBL" id="JAHRIQ010092883">
    <property type="protein sequence ID" value="MEQ2250725.1"/>
    <property type="molecule type" value="Genomic_DNA"/>
</dbReference>
<sequence length="118" mass="13413">MIHAEALLLKCTIIYENSTFYMRLQPFPIVMRVPLIRPLFLPPPFSFLHLPFFCLTPLSFAPAPPYNHVASWLSFGAVYIAVIVRVQNEDWAERVYSLTGLLCSKSLRREGRIGEGSG</sequence>
<accession>A0ABV0UZZ8</accession>
<gene>
    <name evidence="1" type="ORF">ILYODFUR_003787</name>
</gene>
<evidence type="ECO:0000313" key="1">
    <source>
        <dbReference type="EMBL" id="MEQ2250725.1"/>
    </source>
</evidence>
<comment type="caution">
    <text evidence="1">The sequence shown here is derived from an EMBL/GenBank/DDBJ whole genome shotgun (WGS) entry which is preliminary data.</text>
</comment>
<organism evidence="1 2">
    <name type="scientific">Ilyodon furcidens</name>
    <name type="common">goldbreast splitfin</name>
    <dbReference type="NCBI Taxonomy" id="33524"/>
    <lineage>
        <taxon>Eukaryota</taxon>
        <taxon>Metazoa</taxon>
        <taxon>Chordata</taxon>
        <taxon>Craniata</taxon>
        <taxon>Vertebrata</taxon>
        <taxon>Euteleostomi</taxon>
        <taxon>Actinopterygii</taxon>
        <taxon>Neopterygii</taxon>
        <taxon>Teleostei</taxon>
        <taxon>Neoteleostei</taxon>
        <taxon>Acanthomorphata</taxon>
        <taxon>Ovalentaria</taxon>
        <taxon>Atherinomorphae</taxon>
        <taxon>Cyprinodontiformes</taxon>
        <taxon>Goodeidae</taxon>
        <taxon>Ilyodon</taxon>
    </lineage>
</organism>
<name>A0ABV0UZZ8_9TELE</name>
<reference evidence="1 2" key="1">
    <citation type="submission" date="2021-06" db="EMBL/GenBank/DDBJ databases">
        <authorList>
            <person name="Palmer J.M."/>
        </authorList>
    </citation>
    <scope>NUCLEOTIDE SEQUENCE [LARGE SCALE GENOMIC DNA]</scope>
    <source>
        <strain evidence="2">if_2019</strain>
        <tissue evidence="1">Muscle</tissue>
    </source>
</reference>
<keyword evidence="2" id="KW-1185">Reference proteome</keyword>
<dbReference type="Proteomes" id="UP001482620">
    <property type="component" value="Unassembled WGS sequence"/>
</dbReference>
<evidence type="ECO:0000313" key="2">
    <source>
        <dbReference type="Proteomes" id="UP001482620"/>
    </source>
</evidence>
<proteinExistence type="predicted"/>